<dbReference type="EMBL" id="ANOG01000415">
    <property type="protein sequence ID" value="EMI20178.1"/>
    <property type="molecule type" value="Genomic_DNA"/>
</dbReference>
<gene>
    <name evidence="2" type="ORF">RMSM_02893</name>
</gene>
<organism evidence="2 3">
    <name type="scientific">Rhodopirellula maiorica SM1</name>
    <dbReference type="NCBI Taxonomy" id="1265738"/>
    <lineage>
        <taxon>Bacteria</taxon>
        <taxon>Pseudomonadati</taxon>
        <taxon>Planctomycetota</taxon>
        <taxon>Planctomycetia</taxon>
        <taxon>Pirellulales</taxon>
        <taxon>Pirellulaceae</taxon>
        <taxon>Novipirellula</taxon>
    </lineage>
</organism>
<reference evidence="2 3" key="1">
    <citation type="journal article" date="2013" name="Mar. Genomics">
        <title>Expression of sulfatases in Rhodopirellula baltica and the diversity of sulfatases in the genus Rhodopirellula.</title>
        <authorList>
            <person name="Wegner C.E."/>
            <person name="Richter-Heitmann T."/>
            <person name="Klindworth A."/>
            <person name="Klockow C."/>
            <person name="Richter M."/>
            <person name="Achstetter T."/>
            <person name="Glockner F.O."/>
            <person name="Harder J."/>
        </authorList>
    </citation>
    <scope>NUCLEOTIDE SEQUENCE [LARGE SCALE GENOMIC DNA]</scope>
    <source>
        <strain evidence="2 3">SM1</strain>
    </source>
</reference>
<dbReference type="PATRIC" id="fig|1265738.3.peg.2892"/>
<comment type="caution">
    <text evidence="2">The sequence shown here is derived from an EMBL/GenBank/DDBJ whole genome shotgun (WGS) entry which is preliminary data.</text>
</comment>
<keyword evidence="3" id="KW-1185">Reference proteome</keyword>
<evidence type="ECO:0000313" key="2">
    <source>
        <dbReference type="EMBL" id="EMI20178.1"/>
    </source>
</evidence>
<sequence length="75" mass="8746">MAKGMLFLALGILASAMLIANTPTMQVVVLLGISIWAFCRFYYFAFYVIEHYVDPEFKFAGLIAFTRYLLRRKRR</sequence>
<proteinExistence type="predicted"/>
<accession>M5RLH1</accession>
<keyword evidence="1" id="KW-0472">Membrane</keyword>
<keyword evidence="1" id="KW-0812">Transmembrane</keyword>
<protein>
    <submittedName>
        <fullName evidence="2">Putative membrane protein</fullName>
    </submittedName>
</protein>
<evidence type="ECO:0000256" key="1">
    <source>
        <dbReference type="SAM" id="Phobius"/>
    </source>
</evidence>
<name>M5RLH1_9BACT</name>
<feature type="transmembrane region" description="Helical" evidence="1">
    <location>
        <begin position="28"/>
        <end position="49"/>
    </location>
</feature>
<dbReference type="Proteomes" id="UP000011991">
    <property type="component" value="Unassembled WGS sequence"/>
</dbReference>
<keyword evidence="1" id="KW-1133">Transmembrane helix</keyword>
<dbReference type="AlphaFoldDB" id="M5RLH1"/>
<evidence type="ECO:0000313" key="3">
    <source>
        <dbReference type="Proteomes" id="UP000011991"/>
    </source>
</evidence>